<sequence length="680" mass="77156">MISVSLNDCIPLRWKWMLLDVTIKTSDLKPCKNDNMVCVTNLRDCDPPPPSSIRMNLNMSCYCSESYKYLTCELSEMNSLIEPDIDFIFRSMNIIFSCKAIFNPSGAFNITARMRNYIMGTEIRSQPHKVNLYESVKPSEPNLTVLGSTDVSVAVSWKSSSDGSCRLRYRVNDTQTWSQPPDFLRVHRDNKLVHTVKDLLPFTVYRAAVACRRGESGIWSNWSPDVTVTTLERVPSRPPEVCYRVERNDSGESLLLHLMWKAGGRILGYQVSYEPVTRRHLQDRLIRNVTGVMDTLVVEEGNYSVTVTAFNKAGYGPAANLSIDTHRQKSEWWLSHASFPLQYLQHVLTLCGVFTDVDPDDSYMISVFPVYKQQCGSPRSLPASLQHGALMAAVDLEFVKVTKTLVTVEWAWQRKSGLRVNRYSVILRKKSERQTVTLWPDQRQHTFPNLKPHTEYSLFLLADNFSIYDLSVTTDFERNILDIKDFQVTDVLGEKGIIMVGPNSDLHDDTSLPPLSHFIVKLSTFGLDTEYVSEAALTKERQLQSFHPDYAVNCHHPEGGVVSEERQQADAALLHQVHETDGRFPRKEERTRQHDLSRKLHQNTVKHSFSEFRANADSGSVNQMTCEAEYLMNSSFLGKTGVETVTGQTDSTYLMCETEYIASSCFAAKIPDVDRASVAC</sequence>
<dbReference type="PANTHER" id="PTHR46708:SF2">
    <property type="entry name" value="FIBRONECTIN TYPE-III DOMAIN-CONTAINING PROTEIN"/>
    <property type="match status" value="1"/>
</dbReference>
<protein>
    <submittedName>
        <fullName evidence="3">Interleukin-6 receptor subunit beta-like</fullName>
    </submittedName>
</protein>
<dbReference type="CDD" id="cd00063">
    <property type="entry name" value="FN3"/>
    <property type="match status" value="3"/>
</dbReference>
<evidence type="ECO:0000256" key="1">
    <source>
        <dbReference type="ARBA" id="ARBA00022737"/>
    </source>
</evidence>
<dbReference type="PROSITE" id="PS50853">
    <property type="entry name" value="FN3"/>
    <property type="match status" value="2"/>
</dbReference>
<dbReference type="Pfam" id="PF00041">
    <property type="entry name" value="fn3"/>
    <property type="match status" value="1"/>
</dbReference>
<dbReference type="SMART" id="SM00060">
    <property type="entry name" value="FN3"/>
    <property type="match status" value="3"/>
</dbReference>
<dbReference type="InterPro" id="IPR050991">
    <property type="entry name" value="ECM_Regulatory_Proteins"/>
</dbReference>
<dbReference type="SUPFAM" id="SSF49265">
    <property type="entry name" value="Fibronectin type III"/>
    <property type="match status" value="2"/>
</dbReference>
<keyword evidence="1" id="KW-0677">Repeat</keyword>
<dbReference type="Ensembl" id="ENSSLDT00000032942.1">
    <property type="protein sequence ID" value="ENSSLDP00000032031.1"/>
    <property type="gene ID" value="ENSSLDG00000024586.1"/>
</dbReference>
<feature type="domain" description="Fibronectin type-III" evidence="2">
    <location>
        <begin position="392"/>
        <end position="486"/>
    </location>
</feature>
<name>A0A3B4YUZ0_SERLL</name>
<dbReference type="Proteomes" id="UP000261360">
    <property type="component" value="Unplaced"/>
</dbReference>
<dbReference type="InterPro" id="IPR003961">
    <property type="entry name" value="FN3_dom"/>
</dbReference>
<evidence type="ECO:0000313" key="3">
    <source>
        <dbReference type="Ensembl" id="ENSSLDP00000032031.1"/>
    </source>
</evidence>
<feature type="domain" description="Fibronectin type-III" evidence="2">
    <location>
        <begin position="137"/>
        <end position="233"/>
    </location>
</feature>
<dbReference type="InterPro" id="IPR013783">
    <property type="entry name" value="Ig-like_fold"/>
</dbReference>
<keyword evidence="4" id="KW-1185">Reference proteome</keyword>
<evidence type="ECO:0000313" key="4">
    <source>
        <dbReference type="Proteomes" id="UP000261360"/>
    </source>
</evidence>
<dbReference type="Gene3D" id="2.60.40.10">
    <property type="entry name" value="Immunoglobulins"/>
    <property type="match status" value="3"/>
</dbReference>
<evidence type="ECO:0000259" key="2">
    <source>
        <dbReference type="PROSITE" id="PS50853"/>
    </source>
</evidence>
<dbReference type="GeneTree" id="ENSGT00940000173416"/>
<reference evidence="3" key="1">
    <citation type="submission" date="2025-08" db="UniProtKB">
        <authorList>
            <consortium name="Ensembl"/>
        </authorList>
    </citation>
    <scope>IDENTIFICATION</scope>
</reference>
<dbReference type="InterPro" id="IPR036116">
    <property type="entry name" value="FN3_sf"/>
</dbReference>
<dbReference type="AlphaFoldDB" id="A0A3B4YUZ0"/>
<reference evidence="3" key="2">
    <citation type="submission" date="2025-09" db="UniProtKB">
        <authorList>
            <consortium name="Ensembl"/>
        </authorList>
    </citation>
    <scope>IDENTIFICATION</scope>
</reference>
<dbReference type="STRING" id="1841481.ENSSLDP00000032031"/>
<dbReference type="PANTHER" id="PTHR46708">
    <property type="entry name" value="TENASCIN"/>
    <property type="match status" value="1"/>
</dbReference>
<accession>A0A3B4YUZ0</accession>
<proteinExistence type="predicted"/>
<organism evidence="3 4">
    <name type="scientific">Seriola lalandi dorsalis</name>
    <dbReference type="NCBI Taxonomy" id="1841481"/>
    <lineage>
        <taxon>Eukaryota</taxon>
        <taxon>Metazoa</taxon>
        <taxon>Chordata</taxon>
        <taxon>Craniata</taxon>
        <taxon>Vertebrata</taxon>
        <taxon>Euteleostomi</taxon>
        <taxon>Actinopterygii</taxon>
        <taxon>Neopterygii</taxon>
        <taxon>Teleostei</taxon>
        <taxon>Neoteleostei</taxon>
        <taxon>Acanthomorphata</taxon>
        <taxon>Carangaria</taxon>
        <taxon>Carangiformes</taxon>
        <taxon>Carangidae</taxon>
        <taxon>Seriola</taxon>
    </lineage>
</organism>